<feature type="transmembrane region" description="Helical" evidence="7">
    <location>
        <begin position="365"/>
        <end position="389"/>
    </location>
</feature>
<dbReference type="AlphaFoldDB" id="A0AAW8VE97"/>
<dbReference type="Proteomes" id="UP001266995">
    <property type="component" value="Unassembled WGS sequence"/>
</dbReference>
<dbReference type="CDD" id="cd13127">
    <property type="entry name" value="MATE_tuaB_like"/>
    <property type="match status" value="1"/>
</dbReference>
<gene>
    <name evidence="8" type="ORF">RO785_05165</name>
</gene>
<evidence type="ECO:0000256" key="5">
    <source>
        <dbReference type="ARBA" id="ARBA00022989"/>
    </source>
</evidence>
<name>A0AAW8VE97_9BACE</name>
<dbReference type="PANTHER" id="PTHR30250:SF10">
    <property type="entry name" value="LIPOPOLYSACCHARIDE BIOSYNTHESIS PROTEIN WZXC"/>
    <property type="match status" value="1"/>
</dbReference>
<dbReference type="EMBL" id="JAVSNH010000001">
    <property type="protein sequence ID" value="MDT4510366.1"/>
    <property type="molecule type" value="Genomic_DNA"/>
</dbReference>
<feature type="transmembrane region" description="Helical" evidence="7">
    <location>
        <begin position="419"/>
        <end position="437"/>
    </location>
</feature>
<evidence type="ECO:0000256" key="2">
    <source>
        <dbReference type="ARBA" id="ARBA00007430"/>
    </source>
</evidence>
<comment type="similarity">
    <text evidence="2">Belongs to the polysaccharide synthase family.</text>
</comment>
<feature type="transmembrane region" description="Helical" evidence="7">
    <location>
        <begin position="45"/>
        <end position="69"/>
    </location>
</feature>
<feature type="transmembrane region" description="Helical" evidence="7">
    <location>
        <begin position="116"/>
        <end position="136"/>
    </location>
</feature>
<evidence type="ECO:0000256" key="3">
    <source>
        <dbReference type="ARBA" id="ARBA00022475"/>
    </source>
</evidence>
<evidence type="ECO:0000256" key="4">
    <source>
        <dbReference type="ARBA" id="ARBA00022692"/>
    </source>
</evidence>
<evidence type="ECO:0000313" key="8">
    <source>
        <dbReference type="EMBL" id="MDT4510366.1"/>
    </source>
</evidence>
<dbReference type="Pfam" id="PF13440">
    <property type="entry name" value="Polysacc_synt_3"/>
    <property type="match status" value="1"/>
</dbReference>
<dbReference type="PANTHER" id="PTHR30250">
    <property type="entry name" value="PST FAMILY PREDICTED COLANIC ACID TRANSPORTER"/>
    <property type="match status" value="1"/>
</dbReference>
<feature type="transmembrane region" description="Helical" evidence="7">
    <location>
        <begin position="148"/>
        <end position="166"/>
    </location>
</feature>
<feature type="transmembrane region" description="Helical" evidence="7">
    <location>
        <begin position="289"/>
        <end position="306"/>
    </location>
</feature>
<feature type="transmembrane region" description="Helical" evidence="7">
    <location>
        <begin position="444"/>
        <end position="462"/>
    </location>
</feature>
<sequence>MSDSLKEKTIKGVVWSGLERFSTAGVNFIIGLIIARILSPDEYGIIAMLAIFMAISQSIIDSGFSNALIRKNDRKEIDFSTTLYFNVVISTLIYGILYLISPFIASFYGIQELESIIKVVGTTLIWGALSIVQQSILTINVDFKTQMIVSLFAAILSGIIGIIMAMSGYGVWALVGQMVTVSIFRTIALWLVAKWRPITGFSKESFKNLFGYGSKILMAGILETIYRNLYSIIIGKYYQANALGLYHRGEQFASYAASNITGVIQRVTFPVMSSLQDDTEMLNKAFIKTLRTTCFFVFPIMTYLFMVSEPLVKLILTDKWIGCVPIIQILCISYMWYPVHILNLNILQVSGRSDLFFKIEVIKKIIGLAILFGSLPFGIIIMCWGRVLYCGLELFINMYYTNHIVKTSCIQQLRHTIPFLLYCIVITIAAALFQPYISSDILKLFINFIFIVLVWLLVVQRIENLYIRDFLLILNRK</sequence>
<proteinExistence type="inferred from homology"/>
<reference evidence="8" key="1">
    <citation type="submission" date="2023-08" db="EMBL/GenBank/DDBJ databases">
        <title>Reintroducing virulent viruses to syntetic microbiomes.</title>
        <authorList>
            <person name="Wilde J."/>
            <person name="Boyes R."/>
            <person name="Robinson A.V."/>
            <person name="Daisley B.A."/>
            <person name="Allen-Vercoe E."/>
        </authorList>
    </citation>
    <scope>NUCLEOTIDE SEQUENCE</scope>
    <source>
        <strain evidence="8">225I_12FAA</strain>
    </source>
</reference>
<evidence type="ECO:0000313" key="9">
    <source>
        <dbReference type="Proteomes" id="UP001266995"/>
    </source>
</evidence>
<dbReference type="RefSeq" id="WP_195512139.1">
    <property type="nucleotide sequence ID" value="NZ_JADMQL010000024.1"/>
</dbReference>
<protein>
    <submittedName>
        <fullName evidence="8">Lipopolysaccharide biosynthesis protein</fullName>
    </submittedName>
</protein>
<comment type="caution">
    <text evidence="8">The sequence shown here is derived from an EMBL/GenBank/DDBJ whole genome shotgun (WGS) entry which is preliminary data.</text>
</comment>
<feature type="transmembrane region" description="Helical" evidence="7">
    <location>
        <begin position="172"/>
        <end position="193"/>
    </location>
</feature>
<evidence type="ECO:0000256" key="6">
    <source>
        <dbReference type="ARBA" id="ARBA00023136"/>
    </source>
</evidence>
<evidence type="ECO:0000256" key="1">
    <source>
        <dbReference type="ARBA" id="ARBA00004651"/>
    </source>
</evidence>
<dbReference type="InterPro" id="IPR050833">
    <property type="entry name" value="Poly_Biosynth_Transport"/>
</dbReference>
<feature type="transmembrane region" description="Helical" evidence="7">
    <location>
        <begin position="326"/>
        <end position="344"/>
    </location>
</feature>
<keyword evidence="3" id="KW-1003">Cell membrane</keyword>
<evidence type="ECO:0000256" key="7">
    <source>
        <dbReference type="SAM" id="Phobius"/>
    </source>
</evidence>
<organism evidence="8 9">
    <name type="scientific">Bacteroides cellulosilyticus</name>
    <dbReference type="NCBI Taxonomy" id="246787"/>
    <lineage>
        <taxon>Bacteria</taxon>
        <taxon>Pseudomonadati</taxon>
        <taxon>Bacteroidota</taxon>
        <taxon>Bacteroidia</taxon>
        <taxon>Bacteroidales</taxon>
        <taxon>Bacteroidaceae</taxon>
        <taxon>Bacteroides</taxon>
    </lineage>
</organism>
<accession>A0AAW8VE97</accession>
<keyword evidence="4 7" id="KW-0812">Transmembrane</keyword>
<keyword evidence="5 7" id="KW-1133">Transmembrane helix</keyword>
<dbReference type="GO" id="GO:0005886">
    <property type="term" value="C:plasma membrane"/>
    <property type="evidence" value="ECO:0007669"/>
    <property type="project" value="UniProtKB-SubCell"/>
</dbReference>
<keyword evidence="6 7" id="KW-0472">Membrane</keyword>
<feature type="transmembrane region" description="Helical" evidence="7">
    <location>
        <begin position="81"/>
        <end position="110"/>
    </location>
</feature>
<comment type="subcellular location">
    <subcellularLocation>
        <location evidence="1">Cell membrane</location>
        <topology evidence="1">Multi-pass membrane protein</topology>
    </subcellularLocation>
</comment>
<feature type="transmembrane region" description="Helical" evidence="7">
    <location>
        <begin position="21"/>
        <end position="39"/>
    </location>
</feature>